<feature type="transmembrane region" description="Helical" evidence="6">
    <location>
        <begin position="46"/>
        <end position="67"/>
    </location>
</feature>
<feature type="transmembrane region" description="Helical" evidence="6">
    <location>
        <begin position="312"/>
        <end position="331"/>
    </location>
</feature>
<comment type="subcellular location">
    <subcellularLocation>
        <location evidence="1">Cell membrane</location>
        <topology evidence="1">Multi-pass membrane protein</topology>
    </subcellularLocation>
</comment>
<proteinExistence type="predicted"/>
<keyword evidence="3 6" id="KW-0812">Transmembrane</keyword>
<dbReference type="AlphaFoldDB" id="D5SR18"/>
<dbReference type="InterPro" id="IPR002797">
    <property type="entry name" value="Polysacc_synth"/>
</dbReference>
<dbReference type="STRING" id="521674.Plim_0639"/>
<feature type="transmembrane region" description="Helical" evidence="6">
    <location>
        <begin position="98"/>
        <end position="118"/>
    </location>
</feature>
<evidence type="ECO:0000256" key="6">
    <source>
        <dbReference type="SAM" id="Phobius"/>
    </source>
</evidence>
<dbReference type="HOGENOM" id="CLU_596982_0_0_0"/>
<evidence type="ECO:0000256" key="2">
    <source>
        <dbReference type="ARBA" id="ARBA00022475"/>
    </source>
</evidence>
<dbReference type="RefSeq" id="WP_013108917.1">
    <property type="nucleotide sequence ID" value="NC_014148.1"/>
</dbReference>
<evidence type="ECO:0000256" key="4">
    <source>
        <dbReference type="ARBA" id="ARBA00022989"/>
    </source>
</evidence>
<accession>D5SR18</accession>
<dbReference type="PANTHER" id="PTHR30250">
    <property type="entry name" value="PST FAMILY PREDICTED COLANIC ACID TRANSPORTER"/>
    <property type="match status" value="1"/>
</dbReference>
<dbReference type="GO" id="GO:0005886">
    <property type="term" value="C:plasma membrane"/>
    <property type="evidence" value="ECO:0007669"/>
    <property type="project" value="UniProtKB-SubCell"/>
</dbReference>
<evidence type="ECO:0000256" key="5">
    <source>
        <dbReference type="ARBA" id="ARBA00023136"/>
    </source>
</evidence>
<feature type="transmembrane region" description="Helical" evidence="6">
    <location>
        <begin position="343"/>
        <end position="367"/>
    </location>
</feature>
<feature type="transmembrane region" description="Helical" evidence="6">
    <location>
        <begin position="154"/>
        <end position="176"/>
    </location>
</feature>
<dbReference type="OrthoDB" id="9800982at2"/>
<evidence type="ECO:0000313" key="7">
    <source>
        <dbReference type="EMBL" id="ADG66486.1"/>
    </source>
</evidence>
<keyword evidence="4 6" id="KW-1133">Transmembrane helix</keyword>
<sequence length="458" mass="49552">MPLNSVRQLLQVKPESLIAFLNHCLGYTLQLAMFGLFAIKLSPNEYGVFVICLAWSLIMARLAALGIDFTMTRFIAKYDSTKSNATSAALISWGYRRILFASIILSILTLTLGGLWNLQFEGKYTLEIAFTALLIPVNTCINVLFAELRGKAEVLLSTFGLNCVRPLIALLSLFVISGNNSSTISEAFASYLLGSLSSLALLTIGCANTRKEKSHHIAHLVNENKNEWWKASWPLLITGLAQLALRQSDVIILGMVATAEEVAYYSLAAKIAGICIFGVPIIDSIVAAKFTGLYETGVHQPQQSLVTKAARINLLITIFAAIVAVSTSLLITSTEPRFDARMVLLTSIISFGWVLVASIGTGNILFAMSGKEGVLLRITFIFGLATIISNFISGSLLGSSGMAVSVSAITVFYALYSRKMIFTHLDLNVDPFSFALVGPTADKIKHNDDRSSLTGKAA</sequence>
<evidence type="ECO:0000256" key="3">
    <source>
        <dbReference type="ARBA" id="ARBA00022692"/>
    </source>
</evidence>
<dbReference type="Proteomes" id="UP000002220">
    <property type="component" value="Chromosome"/>
</dbReference>
<reference evidence="7 8" key="1">
    <citation type="journal article" date="2010" name="Stand. Genomic Sci.">
        <title>Complete genome sequence of Planctomyces limnophilus type strain (Mu 290).</title>
        <authorList>
            <person name="Labutti K."/>
            <person name="Sikorski J."/>
            <person name="Schneider S."/>
            <person name="Nolan M."/>
            <person name="Lucas S."/>
            <person name="Glavina Del Rio T."/>
            <person name="Tice H."/>
            <person name="Cheng J.F."/>
            <person name="Goodwin L."/>
            <person name="Pitluck S."/>
            <person name="Liolios K."/>
            <person name="Ivanova N."/>
            <person name="Mavromatis K."/>
            <person name="Mikhailova N."/>
            <person name="Pati A."/>
            <person name="Chen A."/>
            <person name="Palaniappan K."/>
            <person name="Land M."/>
            <person name="Hauser L."/>
            <person name="Chang Y.J."/>
            <person name="Jeffries C.D."/>
            <person name="Tindall B.J."/>
            <person name="Rohde M."/>
            <person name="Goker M."/>
            <person name="Woyke T."/>
            <person name="Bristow J."/>
            <person name="Eisen J.A."/>
            <person name="Markowitz V."/>
            <person name="Hugenholtz P."/>
            <person name="Kyrpides N.C."/>
            <person name="Klenk H.P."/>
            <person name="Lapidus A."/>
        </authorList>
    </citation>
    <scope>NUCLEOTIDE SEQUENCE [LARGE SCALE GENOMIC DNA]</scope>
    <source>
        <strain evidence="8">ATCC 43296 / DSM 3776 / IFAM 1008 / 290</strain>
    </source>
</reference>
<organism evidence="7 8">
    <name type="scientific">Planctopirus limnophila (strain ATCC 43296 / DSM 3776 / IFAM 1008 / Mu 290)</name>
    <name type="common">Planctomyces limnophilus</name>
    <dbReference type="NCBI Taxonomy" id="521674"/>
    <lineage>
        <taxon>Bacteria</taxon>
        <taxon>Pseudomonadati</taxon>
        <taxon>Planctomycetota</taxon>
        <taxon>Planctomycetia</taxon>
        <taxon>Planctomycetales</taxon>
        <taxon>Planctomycetaceae</taxon>
        <taxon>Planctopirus</taxon>
    </lineage>
</organism>
<protein>
    <submittedName>
        <fullName evidence="7">Polysaccharide biosynthesis protein</fullName>
    </submittedName>
</protein>
<evidence type="ECO:0000256" key="1">
    <source>
        <dbReference type="ARBA" id="ARBA00004651"/>
    </source>
</evidence>
<dbReference type="EMBL" id="CP001744">
    <property type="protein sequence ID" value="ADG66486.1"/>
    <property type="molecule type" value="Genomic_DNA"/>
</dbReference>
<feature type="transmembrane region" description="Helical" evidence="6">
    <location>
        <begin position="188"/>
        <end position="207"/>
    </location>
</feature>
<feature type="transmembrane region" description="Helical" evidence="6">
    <location>
        <begin position="20"/>
        <end position="40"/>
    </location>
</feature>
<keyword evidence="5 6" id="KW-0472">Membrane</keyword>
<dbReference type="KEGG" id="plm:Plim_0639"/>
<name>D5SR18_PLAL2</name>
<dbReference type="InterPro" id="IPR050833">
    <property type="entry name" value="Poly_Biosynth_Transport"/>
</dbReference>
<feature type="transmembrane region" description="Helical" evidence="6">
    <location>
        <begin position="124"/>
        <end position="145"/>
    </location>
</feature>
<keyword evidence="8" id="KW-1185">Reference proteome</keyword>
<feature type="transmembrane region" description="Helical" evidence="6">
    <location>
        <begin position="374"/>
        <end position="392"/>
    </location>
</feature>
<feature type="transmembrane region" description="Helical" evidence="6">
    <location>
        <begin position="398"/>
        <end position="416"/>
    </location>
</feature>
<keyword evidence="2" id="KW-1003">Cell membrane</keyword>
<evidence type="ECO:0000313" key="8">
    <source>
        <dbReference type="Proteomes" id="UP000002220"/>
    </source>
</evidence>
<dbReference type="Pfam" id="PF01943">
    <property type="entry name" value="Polysacc_synt"/>
    <property type="match status" value="1"/>
</dbReference>
<dbReference type="eggNOG" id="COG2244">
    <property type="taxonomic scope" value="Bacteria"/>
</dbReference>
<gene>
    <name evidence="7" type="ordered locus">Plim_0639</name>
</gene>
<dbReference type="PANTHER" id="PTHR30250:SF11">
    <property type="entry name" value="O-ANTIGEN TRANSPORTER-RELATED"/>
    <property type="match status" value="1"/>
</dbReference>